<dbReference type="RefSeq" id="WP_171150955.1">
    <property type="nucleotide sequence ID" value="NZ_JABENB010000001.1"/>
</dbReference>
<evidence type="ECO:0000313" key="1">
    <source>
        <dbReference type="EMBL" id="NNG37764.1"/>
    </source>
</evidence>
<sequence>MAAFDSVADFDAAVRDPAKPTQMLTAYASPDWNHPNATGYGAMTKAVDLNVVC</sequence>
<gene>
    <name evidence="1" type="ORF">HJ588_00550</name>
</gene>
<dbReference type="SUPFAM" id="SSF52266">
    <property type="entry name" value="SGNH hydrolase"/>
    <property type="match status" value="1"/>
</dbReference>
<dbReference type="AlphaFoldDB" id="A0A849AA13"/>
<dbReference type="EMBL" id="JABENB010000001">
    <property type="protein sequence ID" value="NNG37764.1"/>
    <property type="molecule type" value="Genomic_DNA"/>
</dbReference>
<proteinExistence type="predicted"/>
<comment type="caution">
    <text evidence="1">The sequence shown here is derived from an EMBL/GenBank/DDBJ whole genome shotgun (WGS) entry which is preliminary data.</text>
</comment>
<organism evidence="1 2">
    <name type="scientific">Flexivirga aerilata</name>
    <dbReference type="NCBI Taxonomy" id="1656889"/>
    <lineage>
        <taxon>Bacteria</taxon>
        <taxon>Bacillati</taxon>
        <taxon>Actinomycetota</taxon>
        <taxon>Actinomycetes</taxon>
        <taxon>Micrococcales</taxon>
        <taxon>Dermacoccaceae</taxon>
        <taxon>Flexivirga</taxon>
    </lineage>
</organism>
<evidence type="ECO:0000313" key="2">
    <source>
        <dbReference type="Proteomes" id="UP000557772"/>
    </source>
</evidence>
<protein>
    <submittedName>
        <fullName evidence="1">Uncharacterized protein</fullName>
    </submittedName>
</protein>
<dbReference type="Proteomes" id="UP000557772">
    <property type="component" value="Unassembled WGS sequence"/>
</dbReference>
<keyword evidence="2" id="KW-1185">Reference proteome</keyword>
<accession>A0A849AA13</accession>
<name>A0A849AA13_9MICO</name>
<reference evidence="1 2" key="1">
    <citation type="submission" date="2020-05" db="EMBL/GenBank/DDBJ databases">
        <title>Flexivirga sp. ID2601S isolated from air conditioner.</title>
        <authorList>
            <person name="Kim D.H."/>
        </authorList>
    </citation>
    <scope>NUCLEOTIDE SEQUENCE [LARGE SCALE GENOMIC DNA]</scope>
    <source>
        <strain evidence="1 2">ID2601S</strain>
    </source>
</reference>